<proteinExistence type="predicted"/>
<organism evidence="1">
    <name type="scientific">viral metagenome</name>
    <dbReference type="NCBI Taxonomy" id="1070528"/>
    <lineage>
        <taxon>unclassified sequences</taxon>
        <taxon>metagenomes</taxon>
        <taxon>organismal metagenomes</taxon>
    </lineage>
</organism>
<evidence type="ECO:0000313" key="2">
    <source>
        <dbReference type="EMBL" id="QJH99568.1"/>
    </source>
</evidence>
<accession>A0A6H2A1N0</accession>
<dbReference type="EMBL" id="MT144445">
    <property type="protein sequence ID" value="QJA53724.1"/>
    <property type="molecule type" value="Genomic_DNA"/>
</dbReference>
<reference evidence="1" key="1">
    <citation type="submission" date="2020-03" db="EMBL/GenBank/DDBJ databases">
        <title>The deep terrestrial virosphere.</title>
        <authorList>
            <person name="Holmfeldt K."/>
            <person name="Nilsson E."/>
            <person name="Simone D."/>
            <person name="Lopez-Fernandez M."/>
            <person name="Wu X."/>
            <person name="de Brujin I."/>
            <person name="Lundin D."/>
            <person name="Andersson A."/>
            <person name="Bertilsson S."/>
            <person name="Dopson M."/>
        </authorList>
    </citation>
    <scope>NUCLEOTIDE SEQUENCE</scope>
    <source>
        <strain evidence="1">TM448A03825</strain>
        <strain evidence="2">TM448B01620</strain>
    </source>
</reference>
<protein>
    <submittedName>
        <fullName evidence="1">Uncharacterized protein</fullName>
    </submittedName>
</protein>
<name>A0A6H2A1N0_9ZZZZ</name>
<gene>
    <name evidence="1" type="ORF">TM448A03825_0009</name>
    <name evidence="2" type="ORF">TM448B01620_0010</name>
</gene>
<dbReference type="EMBL" id="MT144797">
    <property type="protein sequence ID" value="QJH99568.1"/>
    <property type="molecule type" value="Genomic_DNA"/>
</dbReference>
<evidence type="ECO:0000313" key="1">
    <source>
        <dbReference type="EMBL" id="QJA53724.1"/>
    </source>
</evidence>
<dbReference type="AlphaFoldDB" id="A0A6H2A1N0"/>
<sequence length="66" mass="7783">MAIEDGMTPEEINEVNEGLWKELDEVKEKSGYNEYWGHRQSSGGLTLIGWLVRLRVVYEKEKKEKR</sequence>